<keyword evidence="1" id="KW-0511">Multifunctional enzyme</keyword>
<dbReference type="InterPro" id="IPR012337">
    <property type="entry name" value="RNaseH-like_sf"/>
</dbReference>
<dbReference type="CDD" id="cd01647">
    <property type="entry name" value="RT_LTR"/>
    <property type="match status" value="1"/>
</dbReference>
<dbReference type="PANTHER" id="PTHR37984">
    <property type="entry name" value="PROTEIN CBG26694"/>
    <property type="match status" value="1"/>
</dbReference>
<feature type="region of interest" description="Disordered" evidence="2">
    <location>
        <begin position="1453"/>
        <end position="1593"/>
    </location>
</feature>
<evidence type="ECO:0000313" key="7">
    <source>
        <dbReference type="Proteomes" id="UP000717585"/>
    </source>
</evidence>
<dbReference type="CDD" id="cd09274">
    <property type="entry name" value="RNase_HI_RT_Ty3"/>
    <property type="match status" value="1"/>
</dbReference>
<sequence length="1593" mass="177498">MAMKSNKKTSLSTLLHSSVATAQQPAEFDSPLSLVRFFVDLLDRISTDADLGAPDTILPTAANGRQLGWMPEISATHLTPMRDDLESFLDQLHAECPDLRSSQIERATKLVRRCQWARLANEVLTTAARDATRQVVNSRGAWFSAAEEITPGKPLSATSLSAFLAEFGRLDTLRLLLDRSTLSLWDAPKILRKTLQRAGASSYLVSTISNQWSQASVDHPSVGEAAIPLHRSAFAPREVQFSDDSSTSSRRSTLSLSALTTALAPLRLTRRRTRQTRVPSSLPISSAFTRIMANLKDDLDHWVRHGVQIEDTEICARATRVAQAITAMVRDPSEAAHLFGISAVRTSAPDSLCLIHPWANHTNAECRGQANKASQYLLCGLCSGGTSQGYYAQLKFLGSGLETNALLDTGALGIDVLVPTSLAIRLHLPAAAGNEVIATADPANPLRVTHHGVVDVELWGDHFPASAKLSVHVLAVHQLSVDCIVGQRVLATLGLTPEYLASPPTTMQEEVANLDLGRLFNHLISADEGQPTISDDLPSEVRGRFEDLLGRHVAQNTFGDPHPGGADLGEFEFVLNPGSIPVRAAYRHKNPKMTEAVRDGIRDMLQKGIIRPSSSDWAAPVLLIRKPDDTWRFCVDYRQLNAVTRADAYPMLSPDKLREKCRGVKYFATFDLTSGFHQLKVAESSRHLTAFQGPNGLYEFNRLPFGVRNGPAAFQRAVTKVFQDSIDRDELFVFIDDAVVLGRTPEELYDRVDRFLTRCAQCRLRLKAKKSIIGTKRAKILGLLVDESGVHISQDRIDAIATIKPPSNPRELRSFLGLVNYLRPFLPHMADQTRVLNTLLGKGTQWSWTRDHQKAFETLKAIIAEPEDLAHPNYDRPFRLRTDASVHGIGAQLFQLADDGSEQTIAFYSKQFNDTMAAWPTIEQEAYGVVASLLKFEDIVQGHHVDVETDHRTAFLVLASATNNRKVRRWFTEIADLDISITHIPGADNIVADTLSRYWPRPSVDITPSAYLCSLSHTSQDSDLPDQLAEEAKQDLLDRAHGKYHRKAKAMFRRLKQDDTLWSGIKHDIAERLLACPICSKSRLEPVPIDQRHLPDSRAPVGSIHHLHVDTLGPLPEHQGFTHVLVIKEPTTRFTVLEPMQNSSTAEALNALKRGYIRHWGLPQQVQTDSGSQFGLAFSRELELLGIDHHVTTPLRHEANGAVENVIRSVNRALRELVHEVRDEDWTQVLSDAQTAVNDTPSAPLEDLSPFQAHAALLATTTDLKRSQNNPRLTIDRAKRLLKTVNDALAERSKWKDDHLPVAGPRPAPGDYVYVSLEPRARGRLDLPVRGPYRVLQTLTRDRYELQDLIQDTVKIIRHGSSLYWSPVQALTEEQARSIAAQDFYRSVPEEILDYEQQRGSSPYRMLVRWAGMTKSEATWINIDQLAGRDTLAKFIDANDGFAKLPGVAKYRRQRRPRHPLDPPANPPDSVPSATPTGELEEKRKEPSPRETPGGRDHESSPPRTDPGRGAGTTVSADVLEKHAAPKTVERRTENRAAEPKHPDPSDVRKPRDRYPRRTRQTKPRVPPSTTAKEFDAPRRYPTRNRQPNPKYQ</sequence>
<dbReference type="FunFam" id="3.30.70.270:FF:000023">
    <property type="entry name" value="Pol"/>
    <property type="match status" value="1"/>
</dbReference>
<evidence type="ECO:0000259" key="3">
    <source>
        <dbReference type="PROSITE" id="PS50013"/>
    </source>
</evidence>
<evidence type="ECO:0000313" key="6">
    <source>
        <dbReference type="EMBL" id="KAG9389724.1"/>
    </source>
</evidence>
<dbReference type="InterPro" id="IPR016197">
    <property type="entry name" value="Chromo-like_dom_sf"/>
</dbReference>
<reference evidence="6" key="1">
    <citation type="submission" date="2021-05" db="EMBL/GenBank/DDBJ databases">
        <title>A free-living protist that lacks canonical eukaryotic 1 DNA replication and segregation systems.</title>
        <authorList>
            <person name="Salas-Leiva D.E."/>
            <person name="Tromer E.C."/>
            <person name="Curtis B.A."/>
            <person name="Jerlstrom-Hultqvist J."/>
            <person name="Kolisko M."/>
            <person name="Yi Z."/>
            <person name="Salas-Leiva J.S."/>
            <person name="Gallot-Lavallee L."/>
            <person name="Kops G.J.P.L."/>
            <person name="Archibald J.M."/>
            <person name="Simpson A.G.B."/>
            <person name="Roger A.J."/>
        </authorList>
    </citation>
    <scope>NUCLEOTIDE SEQUENCE</scope>
    <source>
        <strain evidence="6">BICM</strain>
    </source>
</reference>
<organism evidence="6 7">
    <name type="scientific">Carpediemonas membranifera</name>
    <dbReference type="NCBI Taxonomy" id="201153"/>
    <lineage>
        <taxon>Eukaryota</taxon>
        <taxon>Metamonada</taxon>
        <taxon>Carpediemonas-like organisms</taxon>
        <taxon>Carpediemonas</taxon>
    </lineage>
</organism>
<dbReference type="EMBL" id="JAHDYR010000067">
    <property type="protein sequence ID" value="KAG9389724.1"/>
    <property type="molecule type" value="Genomic_DNA"/>
</dbReference>
<evidence type="ECO:0000259" key="5">
    <source>
        <dbReference type="PROSITE" id="PS50994"/>
    </source>
</evidence>
<dbReference type="PROSITE" id="PS50013">
    <property type="entry name" value="CHROMO_2"/>
    <property type="match status" value="1"/>
</dbReference>
<dbReference type="Gene3D" id="3.10.10.10">
    <property type="entry name" value="HIV Type 1 Reverse Transcriptase, subunit A, domain 1"/>
    <property type="match status" value="1"/>
</dbReference>
<dbReference type="Gene3D" id="3.30.70.270">
    <property type="match status" value="2"/>
</dbReference>
<dbReference type="SUPFAM" id="SSF56672">
    <property type="entry name" value="DNA/RNA polymerases"/>
    <property type="match status" value="1"/>
</dbReference>
<evidence type="ECO:0000256" key="2">
    <source>
        <dbReference type="SAM" id="MobiDB-lite"/>
    </source>
</evidence>
<gene>
    <name evidence="6" type="ORF">J8273_8398</name>
</gene>
<dbReference type="PANTHER" id="PTHR37984:SF5">
    <property type="entry name" value="PROTEIN NYNRIN-LIKE"/>
    <property type="match status" value="1"/>
</dbReference>
<dbReference type="OrthoDB" id="10055717at2759"/>
<dbReference type="InterPro" id="IPR043128">
    <property type="entry name" value="Rev_trsase/Diguanyl_cyclase"/>
</dbReference>
<dbReference type="GO" id="GO:0003824">
    <property type="term" value="F:catalytic activity"/>
    <property type="evidence" value="ECO:0007669"/>
    <property type="project" value="UniProtKB-KW"/>
</dbReference>
<dbReference type="Gene3D" id="3.10.20.370">
    <property type="match status" value="1"/>
</dbReference>
<dbReference type="Pfam" id="PF00078">
    <property type="entry name" value="RVT_1"/>
    <property type="match status" value="1"/>
</dbReference>
<dbReference type="InterPro" id="IPR043502">
    <property type="entry name" value="DNA/RNA_pol_sf"/>
</dbReference>
<dbReference type="GO" id="GO:0003676">
    <property type="term" value="F:nucleic acid binding"/>
    <property type="evidence" value="ECO:0007669"/>
    <property type="project" value="InterPro"/>
</dbReference>
<feature type="domain" description="Reverse transcriptase" evidence="4">
    <location>
        <begin position="605"/>
        <end position="785"/>
    </location>
</feature>
<protein>
    <submittedName>
        <fullName evidence="6">Tetrovirus-related pol polyprotein</fullName>
    </submittedName>
</protein>
<feature type="compositionally biased region" description="Basic and acidic residues" evidence="2">
    <location>
        <begin position="1519"/>
        <end position="1556"/>
    </location>
</feature>
<dbReference type="InterPro" id="IPR000953">
    <property type="entry name" value="Chromo/chromo_shadow_dom"/>
</dbReference>
<dbReference type="Proteomes" id="UP000717585">
    <property type="component" value="Unassembled WGS sequence"/>
</dbReference>
<dbReference type="Pfam" id="PF17919">
    <property type="entry name" value="RT_RNaseH_2"/>
    <property type="match status" value="1"/>
</dbReference>
<feature type="domain" description="Chromo" evidence="3">
    <location>
        <begin position="1387"/>
        <end position="1435"/>
    </location>
</feature>
<feature type="domain" description="Integrase catalytic" evidence="5">
    <location>
        <begin position="1096"/>
        <end position="1258"/>
    </location>
</feature>
<evidence type="ECO:0000259" key="4">
    <source>
        <dbReference type="PROSITE" id="PS50878"/>
    </source>
</evidence>
<dbReference type="PROSITE" id="PS50878">
    <property type="entry name" value="RT_POL"/>
    <property type="match status" value="1"/>
</dbReference>
<proteinExistence type="predicted"/>
<keyword evidence="7" id="KW-1185">Reference proteome</keyword>
<feature type="compositionally biased region" description="Polar residues" evidence="2">
    <location>
        <begin position="1584"/>
        <end position="1593"/>
    </location>
</feature>
<comment type="caution">
    <text evidence="6">The sequence shown here is derived from an EMBL/GenBank/DDBJ whole genome shotgun (WGS) entry which is preliminary data.</text>
</comment>
<dbReference type="SUPFAM" id="SSF54160">
    <property type="entry name" value="Chromo domain-like"/>
    <property type="match status" value="1"/>
</dbReference>
<dbReference type="InterPro" id="IPR001584">
    <property type="entry name" value="Integrase_cat-core"/>
</dbReference>
<dbReference type="SUPFAM" id="SSF53098">
    <property type="entry name" value="Ribonuclease H-like"/>
    <property type="match status" value="1"/>
</dbReference>
<dbReference type="InterPro" id="IPR036397">
    <property type="entry name" value="RNaseH_sf"/>
</dbReference>
<dbReference type="Gene3D" id="3.30.420.10">
    <property type="entry name" value="Ribonuclease H-like superfamily/Ribonuclease H"/>
    <property type="match status" value="1"/>
</dbReference>
<evidence type="ECO:0000256" key="1">
    <source>
        <dbReference type="ARBA" id="ARBA00023268"/>
    </source>
</evidence>
<dbReference type="GO" id="GO:0015074">
    <property type="term" value="P:DNA integration"/>
    <property type="evidence" value="ECO:0007669"/>
    <property type="project" value="InterPro"/>
</dbReference>
<accession>A0A8J6DX98</accession>
<dbReference type="InterPro" id="IPR000477">
    <property type="entry name" value="RT_dom"/>
</dbReference>
<dbReference type="InterPro" id="IPR050951">
    <property type="entry name" value="Retrovirus_Pol_polyprotein"/>
</dbReference>
<name>A0A8J6DX98_9EUKA</name>
<dbReference type="PROSITE" id="PS50994">
    <property type="entry name" value="INTEGRASE"/>
    <property type="match status" value="1"/>
</dbReference>
<dbReference type="InterPro" id="IPR041577">
    <property type="entry name" value="RT_RNaseH_2"/>
</dbReference>
<feature type="compositionally biased region" description="Basic and acidic residues" evidence="2">
    <location>
        <begin position="1480"/>
        <end position="1501"/>
    </location>
</feature>